<proteinExistence type="inferred from homology"/>
<comment type="caution">
    <text evidence="9">The sequence shown here is derived from an EMBL/GenBank/DDBJ whole genome shotgun (WGS) entry which is preliminary data.</text>
</comment>
<dbReference type="GO" id="GO:0015833">
    <property type="term" value="P:peptide transport"/>
    <property type="evidence" value="ECO:0007669"/>
    <property type="project" value="InterPro"/>
</dbReference>
<keyword evidence="7" id="KW-0472">Membrane</keyword>
<dbReference type="PANTHER" id="PTHR43297:SF2">
    <property type="entry name" value="DIPEPTIDE TRANSPORT ATP-BINDING PROTEIN DPPD"/>
    <property type="match status" value="1"/>
</dbReference>
<dbReference type="InterPro" id="IPR013563">
    <property type="entry name" value="Oligopep_ABC_C"/>
</dbReference>
<dbReference type="SUPFAM" id="SSF52540">
    <property type="entry name" value="P-loop containing nucleoside triphosphate hydrolases"/>
    <property type="match status" value="1"/>
</dbReference>
<keyword evidence="6 9" id="KW-0067">ATP-binding</keyword>
<dbReference type="GO" id="GO:0005886">
    <property type="term" value="C:plasma membrane"/>
    <property type="evidence" value="ECO:0007669"/>
    <property type="project" value="UniProtKB-SubCell"/>
</dbReference>
<keyword evidence="3" id="KW-0813">Transport</keyword>
<dbReference type="Pfam" id="PF00005">
    <property type="entry name" value="ABC_tran"/>
    <property type="match status" value="1"/>
</dbReference>
<dbReference type="RefSeq" id="WP_126295467.1">
    <property type="nucleotide sequence ID" value="NZ_CP155468.1"/>
</dbReference>
<dbReference type="InterPro" id="IPR003593">
    <property type="entry name" value="AAA+_ATPase"/>
</dbReference>
<keyword evidence="4" id="KW-1003">Cell membrane</keyword>
<evidence type="ECO:0000256" key="6">
    <source>
        <dbReference type="ARBA" id="ARBA00022840"/>
    </source>
</evidence>
<dbReference type="InterPro" id="IPR027417">
    <property type="entry name" value="P-loop_NTPase"/>
</dbReference>
<dbReference type="Pfam" id="PF08352">
    <property type="entry name" value="oligo_HPY"/>
    <property type="match status" value="1"/>
</dbReference>
<evidence type="ECO:0000256" key="2">
    <source>
        <dbReference type="ARBA" id="ARBA00005417"/>
    </source>
</evidence>
<dbReference type="GO" id="GO:0016887">
    <property type="term" value="F:ATP hydrolysis activity"/>
    <property type="evidence" value="ECO:0007669"/>
    <property type="project" value="InterPro"/>
</dbReference>
<dbReference type="InterPro" id="IPR050388">
    <property type="entry name" value="ABC_Ni/Peptide_Import"/>
</dbReference>
<dbReference type="PANTHER" id="PTHR43297">
    <property type="entry name" value="OLIGOPEPTIDE TRANSPORT ATP-BINDING PROTEIN APPD"/>
    <property type="match status" value="1"/>
</dbReference>
<organism evidence="9 10">
    <name type="scientific">Lysinibacillus telephonicus</name>
    <dbReference type="NCBI Taxonomy" id="1714840"/>
    <lineage>
        <taxon>Bacteria</taxon>
        <taxon>Bacillati</taxon>
        <taxon>Bacillota</taxon>
        <taxon>Bacilli</taxon>
        <taxon>Bacillales</taxon>
        <taxon>Bacillaceae</taxon>
        <taxon>Lysinibacillus</taxon>
    </lineage>
</organism>
<gene>
    <name evidence="9" type="ORF">EKG35_15570</name>
</gene>
<dbReference type="PROSITE" id="PS00211">
    <property type="entry name" value="ABC_TRANSPORTER_1"/>
    <property type="match status" value="1"/>
</dbReference>
<evidence type="ECO:0000313" key="10">
    <source>
        <dbReference type="Proteomes" id="UP000276349"/>
    </source>
</evidence>
<comment type="subcellular location">
    <subcellularLocation>
        <location evidence="1">Cell membrane</location>
        <topology evidence="1">Peripheral membrane protein</topology>
    </subcellularLocation>
</comment>
<sequence>METDVLLRIKDLHIGFRINESFYNAVDGVSLTLRKNEILAIVGESGCGKSTLATSIIGLFDRSNTRIQGEILFKNKNLATLTEDQLNDIRGLDISMIFQDPLSALNPLMRIGEQIEEGLIYHTKFSSHDRKRKVLELLKQVGIQNPNRVSRQFPHQLSGGMRQRVMIAIAISCKPKIIIADEPTTALDVTIQAQILDLLVEMQQETGAGIILITHDLGIVAEVANRVAVMYAGEIIEEAPVKELFLYPKHPYTRSLLHSIPQMNSYTNRLNAIEGMVPSLKYLPRLGCRFSSRIPWIRKEAHEKRPALHEISPGHFVRCTCWKEFHFNKVKGDGTYELYAN</sequence>
<feature type="domain" description="ABC transporter" evidence="8">
    <location>
        <begin position="7"/>
        <end position="257"/>
    </location>
</feature>
<evidence type="ECO:0000256" key="1">
    <source>
        <dbReference type="ARBA" id="ARBA00004202"/>
    </source>
</evidence>
<dbReference type="InterPro" id="IPR017871">
    <property type="entry name" value="ABC_transporter-like_CS"/>
</dbReference>
<dbReference type="OrthoDB" id="9802264at2"/>
<dbReference type="NCBIfam" id="TIGR01727">
    <property type="entry name" value="oligo_HPY"/>
    <property type="match status" value="1"/>
</dbReference>
<evidence type="ECO:0000313" key="9">
    <source>
        <dbReference type="EMBL" id="RTQ90049.1"/>
    </source>
</evidence>
<comment type="similarity">
    <text evidence="2">Belongs to the ABC transporter superfamily.</text>
</comment>
<evidence type="ECO:0000259" key="8">
    <source>
        <dbReference type="PROSITE" id="PS50893"/>
    </source>
</evidence>
<dbReference type="AlphaFoldDB" id="A0A431UJZ2"/>
<dbReference type="Proteomes" id="UP000276349">
    <property type="component" value="Unassembled WGS sequence"/>
</dbReference>
<accession>A0A431UJZ2</accession>
<keyword evidence="10" id="KW-1185">Reference proteome</keyword>
<dbReference type="CDD" id="cd03257">
    <property type="entry name" value="ABC_NikE_OppD_transporters"/>
    <property type="match status" value="1"/>
</dbReference>
<evidence type="ECO:0000256" key="5">
    <source>
        <dbReference type="ARBA" id="ARBA00022741"/>
    </source>
</evidence>
<dbReference type="InterPro" id="IPR003439">
    <property type="entry name" value="ABC_transporter-like_ATP-bd"/>
</dbReference>
<evidence type="ECO:0000256" key="3">
    <source>
        <dbReference type="ARBA" id="ARBA00022448"/>
    </source>
</evidence>
<dbReference type="EMBL" id="RXNR01000055">
    <property type="protein sequence ID" value="RTQ90049.1"/>
    <property type="molecule type" value="Genomic_DNA"/>
</dbReference>
<dbReference type="PROSITE" id="PS50893">
    <property type="entry name" value="ABC_TRANSPORTER_2"/>
    <property type="match status" value="1"/>
</dbReference>
<name>A0A431UJZ2_9BACI</name>
<reference evidence="9 10" key="1">
    <citation type="submission" date="2018-12" db="EMBL/GenBank/DDBJ databases">
        <authorList>
            <person name="Yu L."/>
        </authorList>
    </citation>
    <scope>NUCLEOTIDE SEQUENCE [LARGE SCALE GENOMIC DNA]</scope>
    <source>
        <strain evidence="9 10">S5H2222</strain>
    </source>
</reference>
<dbReference type="SMART" id="SM00382">
    <property type="entry name" value="AAA"/>
    <property type="match status" value="1"/>
</dbReference>
<evidence type="ECO:0000256" key="7">
    <source>
        <dbReference type="ARBA" id="ARBA00023136"/>
    </source>
</evidence>
<protein>
    <submittedName>
        <fullName evidence="9">ABC transporter ATP-binding protein</fullName>
    </submittedName>
</protein>
<keyword evidence="5" id="KW-0547">Nucleotide-binding</keyword>
<dbReference type="Gene3D" id="3.40.50.300">
    <property type="entry name" value="P-loop containing nucleotide triphosphate hydrolases"/>
    <property type="match status" value="1"/>
</dbReference>
<dbReference type="FunFam" id="3.40.50.300:FF:000016">
    <property type="entry name" value="Oligopeptide ABC transporter ATP-binding component"/>
    <property type="match status" value="1"/>
</dbReference>
<dbReference type="GO" id="GO:0005524">
    <property type="term" value="F:ATP binding"/>
    <property type="evidence" value="ECO:0007669"/>
    <property type="project" value="UniProtKB-KW"/>
</dbReference>
<evidence type="ECO:0000256" key="4">
    <source>
        <dbReference type="ARBA" id="ARBA00022475"/>
    </source>
</evidence>